<dbReference type="Proteomes" id="UP000199623">
    <property type="component" value="Unassembled WGS sequence"/>
</dbReference>
<feature type="transmembrane region" description="Helical" evidence="6">
    <location>
        <begin position="129"/>
        <end position="152"/>
    </location>
</feature>
<dbReference type="InterPro" id="IPR017039">
    <property type="entry name" value="Virul_fac_BrkB"/>
</dbReference>
<sequence>MPRTGLKAQLVSVTRHVQKSLHGHDLSLWTAGLTFYSTVAVVPVLLIALRGAAILFGDDMVRDGTLLFARSLTDAHDPEPALSALTNAALSASWPLLLAMLLPASLYGEGLRRGLVAVAGERVRGTTGWAGRLRFVPVLVASPLLVSFPLAFAPQVAPLYEAGGWPLAQGVVLSFHLVLLPLWVAIGLVLAGTGPSALPLRVVAPASFCLAAVLAGFLHGFLLFLAIPLDWSIPFGGLPFVGDAVALALWLFGLHFILLAGYRIAISVHATTRSSARHEHSQV</sequence>
<evidence type="ECO:0000256" key="3">
    <source>
        <dbReference type="ARBA" id="ARBA00022692"/>
    </source>
</evidence>
<reference evidence="8" key="1">
    <citation type="submission" date="2016-10" db="EMBL/GenBank/DDBJ databases">
        <authorList>
            <person name="Varghese N."/>
            <person name="Submissions S."/>
        </authorList>
    </citation>
    <scope>NUCLEOTIDE SEQUENCE [LARGE SCALE GENOMIC DNA]</scope>
    <source>
        <strain evidence="8">CGMCC 4.3506</strain>
    </source>
</reference>
<keyword evidence="4 6" id="KW-1133">Transmembrane helix</keyword>
<proteinExistence type="predicted"/>
<keyword evidence="2" id="KW-1003">Cell membrane</keyword>
<dbReference type="EMBL" id="FNCC01000005">
    <property type="protein sequence ID" value="SDG04781.1"/>
    <property type="molecule type" value="Genomic_DNA"/>
</dbReference>
<dbReference type="OrthoDB" id="4374904at2"/>
<name>A0A1G7R1V6_9PSEU</name>
<feature type="transmembrane region" description="Helical" evidence="6">
    <location>
        <begin position="203"/>
        <end position="227"/>
    </location>
</feature>
<dbReference type="RefSeq" id="WP_090048743.1">
    <property type="nucleotide sequence ID" value="NZ_FNCC01000005.1"/>
</dbReference>
<protein>
    <submittedName>
        <fullName evidence="7">Membrane protein</fullName>
    </submittedName>
</protein>
<feature type="transmembrane region" description="Helical" evidence="6">
    <location>
        <begin position="172"/>
        <end position="191"/>
    </location>
</feature>
<evidence type="ECO:0000256" key="1">
    <source>
        <dbReference type="ARBA" id="ARBA00004651"/>
    </source>
</evidence>
<feature type="transmembrane region" description="Helical" evidence="6">
    <location>
        <begin position="28"/>
        <end position="56"/>
    </location>
</feature>
<evidence type="ECO:0000256" key="5">
    <source>
        <dbReference type="ARBA" id="ARBA00023136"/>
    </source>
</evidence>
<accession>A0A1G7R1V6</accession>
<evidence type="ECO:0000256" key="6">
    <source>
        <dbReference type="SAM" id="Phobius"/>
    </source>
</evidence>
<evidence type="ECO:0000313" key="7">
    <source>
        <dbReference type="EMBL" id="SDG04781.1"/>
    </source>
</evidence>
<dbReference type="STRING" id="200378.SAMN05216553_10564"/>
<evidence type="ECO:0000256" key="4">
    <source>
        <dbReference type="ARBA" id="ARBA00022989"/>
    </source>
</evidence>
<keyword evidence="3 6" id="KW-0812">Transmembrane</keyword>
<dbReference type="GO" id="GO:0005886">
    <property type="term" value="C:plasma membrane"/>
    <property type="evidence" value="ECO:0007669"/>
    <property type="project" value="UniProtKB-SubCell"/>
</dbReference>
<dbReference type="Pfam" id="PF03631">
    <property type="entry name" value="Virul_fac_BrkB"/>
    <property type="match status" value="1"/>
</dbReference>
<keyword evidence="5 6" id="KW-0472">Membrane</keyword>
<evidence type="ECO:0000313" key="8">
    <source>
        <dbReference type="Proteomes" id="UP000199623"/>
    </source>
</evidence>
<gene>
    <name evidence="7" type="ORF">SAMN05216553_10564</name>
</gene>
<organism evidence="7 8">
    <name type="scientific">Lentzea fradiae</name>
    <dbReference type="NCBI Taxonomy" id="200378"/>
    <lineage>
        <taxon>Bacteria</taxon>
        <taxon>Bacillati</taxon>
        <taxon>Actinomycetota</taxon>
        <taxon>Actinomycetes</taxon>
        <taxon>Pseudonocardiales</taxon>
        <taxon>Pseudonocardiaceae</taxon>
        <taxon>Lentzea</taxon>
    </lineage>
</organism>
<dbReference type="AlphaFoldDB" id="A0A1G7R1V6"/>
<comment type="subcellular location">
    <subcellularLocation>
        <location evidence="1">Cell membrane</location>
        <topology evidence="1">Multi-pass membrane protein</topology>
    </subcellularLocation>
</comment>
<evidence type="ECO:0000256" key="2">
    <source>
        <dbReference type="ARBA" id="ARBA00022475"/>
    </source>
</evidence>
<feature type="transmembrane region" description="Helical" evidence="6">
    <location>
        <begin position="247"/>
        <end position="265"/>
    </location>
</feature>
<keyword evidence="8" id="KW-1185">Reference proteome</keyword>